<dbReference type="Proteomes" id="UP001066276">
    <property type="component" value="Chromosome 10"/>
</dbReference>
<organism evidence="1 2">
    <name type="scientific">Pleurodeles waltl</name>
    <name type="common">Iberian ribbed newt</name>
    <dbReference type="NCBI Taxonomy" id="8319"/>
    <lineage>
        <taxon>Eukaryota</taxon>
        <taxon>Metazoa</taxon>
        <taxon>Chordata</taxon>
        <taxon>Craniata</taxon>
        <taxon>Vertebrata</taxon>
        <taxon>Euteleostomi</taxon>
        <taxon>Amphibia</taxon>
        <taxon>Batrachia</taxon>
        <taxon>Caudata</taxon>
        <taxon>Salamandroidea</taxon>
        <taxon>Salamandridae</taxon>
        <taxon>Pleurodelinae</taxon>
        <taxon>Pleurodeles</taxon>
    </lineage>
</organism>
<dbReference type="EMBL" id="JANPWB010000014">
    <property type="protein sequence ID" value="KAJ1095952.1"/>
    <property type="molecule type" value="Genomic_DNA"/>
</dbReference>
<evidence type="ECO:0000313" key="2">
    <source>
        <dbReference type="Proteomes" id="UP001066276"/>
    </source>
</evidence>
<proteinExistence type="predicted"/>
<accession>A0AAV7LWV3</accession>
<reference evidence="1" key="1">
    <citation type="journal article" date="2022" name="bioRxiv">
        <title>Sequencing and chromosome-scale assembly of the giantPleurodeles waltlgenome.</title>
        <authorList>
            <person name="Brown T."/>
            <person name="Elewa A."/>
            <person name="Iarovenko S."/>
            <person name="Subramanian E."/>
            <person name="Araus A.J."/>
            <person name="Petzold A."/>
            <person name="Susuki M."/>
            <person name="Suzuki K.-i.T."/>
            <person name="Hayashi T."/>
            <person name="Toyoda A."/>
            <person name="Oliveira C."/>
            <person name="Osipova E."/>
            <person name="Leigh N.D."/>
            <person name="Simon A."/>
            <person name="Yun M.H."/>
        </authorList>
    </citation>
    <scope>NUCLEOTIDE SEQUENCE</scope>
    <source>
        <strain evidence="1">20211129_DDA</strain>
        <tissue evidence="1">Liver</tissue>
    </source>
</reference>
<name>A0AAV7LWV3_PLEWA</name>
<evidence type="ECO:0000313" key="1">
    <source>
        <dbReference type="EMBL" id="KAJ1095952.1"/>
    </source>
</evidence>
<comment type="caution">
    <text evidence="1">The sequence shown here is derived from an EMBL/GenBank/DDBJ whole genome shotgun (WGS) entry which is preliminary data.</text>
</comment>
<dbReference type="AlphaFoldDB" id="A0AAV7LWV3"/>
<protein>
    <submittedName>
        <fullName evidence="1">Uncharacterized protein</fullName>
    </submittedName>
</protein>
<gene>
    <name evidence="1" type="ORF">NDU88_001102</name>
</gene>
<keyword evidence="2" id="KW-1185">Reference proteome</keyword>
<sequence length="67" mass="6857">MAACVTRSAVRDPDAPAVGGPACVWSLKSHTNNAAGTKGLAAAQRPRFITPAPRSLFPRLGARGASK</sequence>